<gene>
    <name evidence="2" type="ORF">MWN34_10805</name>
</gene>
<evidence type="ECO:0000313" key="2">
    <source>
        <dbReference type="EMBL" id="MCK0197402.1"/>
    </source>
</evidence>
<evidence type="ECO:0000256" key="1">
    <source>
        <dbReference type="SAM" id="MobiDB-lite"/>
    </source>
</evidence>
<evidence type="ECO:0000313" key="3">
    <source>
        <dbReference type="Proteomes" id="UP001203284"/>
    </source>
</evidence>
<sequence>MKFKKLGRYRTGGTDDHMQLGVPPPRTPDGRVYRFSPNENAHPRHFVIGPVAAEVPLTDGLRARMKLEPRSRQCVCPYTGAVGTDDDFLHPEDRDAAIEVVKHAAMQDVEDAIVGMLTSAFGGRTSRKGPISISMKLARGAPPPAPRFARRDLMRELVCDHCGRDYGVFAIGLFCPDCGAPNLRLHFAREAELVGNQASMAEALTDSKEELAYRLLGNAHEDVLTAFEATMKTVYLYGKVQAGIETRPKVGNDFQNVEKSGRRFAELGLDPFDSLAEPEMAALELNIQKRHIIGHNLSVIDDKFAVQAADARIGETVQLVGDDIRTFAAICQKVVDGLDAWLGGSPSPTISRQPLLLTIKEPQMAPDDPRGLMGLDLQLSLLARRIALWAVEQDAEGMRDSVDGDTLRDAFSESSEQELGEAIAELSVDSLVEVSHAMGSDVTSFRPNLELYLTFDGIAFGTDPLVDARTLAEMALACEYSVDVEALFKATGWTLRRFNPSIEYVASQLSNDRVSRYHGTSLAVDSFFLIDEDRVVLKRFIKRLKG</sequence>
<dbReference type="EMBL" id="JALKCH010000006">
    <property type="protein sequence ID" value="MCK0197402.1"/>
    <property type="molecule type" value="Genomic_DNA"/>
</dbReference>
<comment type="caution">
    <text evidence="2">The sequence shown here is derived from an EMBL/GenBank/DDBJ whole genome shotgun (WGS) entry which is preliminary data.</text>
</comment>
<protein>
    <submittedName>
        <fullName evidence="2">Uncharacterized protein</fullName>
    </submittedName>
</protein>
<proteinExistence type="predicted"/>
<name>A0ABT0DCC7_9HYPH</name>
<feature type="region of interest" description="Disordered" evidence="1">
    <location>
        <begin position="1"/>
        <end position="29"/>
    </location>
</feature>
<dbReference type="Proteomes" id="UP001203284">
    <property type="component" value="Unassembled WGS sequence"/>
</dbReference>
<organism evidence="2 3">
    <name type="scientific">Ancylobacter crimeensis</name>
    <dbReference type="NCBI Taxonomy" id="2579147"/>
    <lineage>
        <taxon>Bacteria</taxon>
        <taxon>Pseudomonadati</taxon>
        <taxon>Pseudomonadota</taxon>
        <taxon>Alphaproteobacteria</taxon>
        <taxon>Hyphomicrobiales</taxon>
        <taxon>Xanthobacteraceae</taxon>
        <taxon>Ancylobacter</taxon>
    </lineage>
</organism>
<reference evidence="2 3" key="1">
    <citation type="submission" date="2022-04" db="EMBL/GenBank/DDBJ databases">
        <authorList>
            <person name="Grouzdev D.S."/>
            <person name="Pantiukh K.S."/>
            <person name="Krutkina M.S."/>
        </authorList>
    </citation>
    <scope>NUCLEOTIDE SEQUENCE [LARGE SCALE GENOMIC DNA]</scope>
    <source>
        <strain evidence="2 3">6x-1</strain>
    </source>
</reference>
<accession>A0ABT0DCC7</accession>
<dbReference type="RefSeq" id="WP_247029127.1">
    <property type="nucleotide sequence ID" value="NZ_JALKCH010000006.1"/>
</dbReference>
<keyword evidence="3" id="KW-1185">Reference proteome</keyword>